<dbReference type="PANTHER" id="PTHR30290">
    <property type="entry name" value="PERIPLASMIC BINDING COMPONENT OF ABC TRANSPORTER"/>
    <property type="match status" value="1"/>
</dbReference>
<keyword evidence="3" id="KW-0813">Transport</keyword>
<evidence type="ECO:0000313" key="9">
    <source>
        <dbReference type="EMBL" id="MBH5145413.1"/>
    </source>
</evidence>
<evidence type="ECO:0000313" key="10">
    <source>
        <dbReference type="Proteomes" id="UP000627573"/>
    </source>
</evidence>
<evidence type="ECO:0000256" key="3">
    <source>
        <dbReference type="ARBA" id="ARBA00022448"/>
    </source>
</evidence>
<evidence type="ECO:0000313" key="8">
    <source>
        <dbReference type="EMBL" id="MBH5145347.1"/>
    </source>
</evidence>
<evidence type="ECO:0000256" key="1">
    <source>
        <dbReference type="ARBA" id="ARBA00004196"/>
    </source>
</evidence>
<dbReference type="EMBL" id="JAECSB010000077">
    <property type="protein sequence ID" value="MBH5145413.1"/>
    <property type="molecule type" value="Genomic_DNA"/>
</dbReference>
<evidence type="ECO:0000256" key="5">
    <source>
        <dbReference type="SAM" id="SignalP"/>
    </source>
</evidence>
<comment type="subcellular location">
    <subcellularLocation>
        <location evidence="1">Cell envelope</location>
    </subcellularLocation>
</comment>
<dbReference type="PROSITE" id="PS51257">
    <property type="entry name" value="PROKAR_LIPOPROTEIN"/>
    <property type="match status" value="1"/>
</dbReference>
<dbReference type="EMBL" id="JAECSB010000076">
    <property type="protein sequence ID" value="MBH5145347.1"/>
    <property type="molecule type" value="Genomic_DNA"/>
</dbReference>
<name>A0A8I1A1I9_RHOER</name>
<keyword evidence="10" id="KW-1185">Reference proteome</keyword>
<accession>A0A8I1A1I9</accession>
<evidence type="ECO:0000313" key="7">
    <source>
        <dbReference type="EMBL" id="MBH5141979.1"/>
    </source>
</evidence>
<evidence type="ECO:0000259" key="6">
    <source>
        <dbReference type="Pfam" id="PF00496"/>
    </source>
</evidence>
<dbReference type="GO" id="GO:0030313">
    <property type="term" value="C:cell envelope"/>
    <property type="evidence" value="ECO:0007669"/>
    <property type="project" value="UniProtKB-SubCell"/>
</dbReference>
<dbReference type="SUPFAM" id="SSF53850">
    <property type="entry name" value="Periplasmic binding protein-like II"/>
    <property type="match status" value="1"/>
</dbReference>
<feature type="signal peptide" evidence="5">
    <location>
        <begin position="1"/>
        <end position="22"/>
    </location>
</feature>
<gene>
    <name evidence="7" type="ORF">I3517_05060</name>
    <name evidence="8" type="ORF">I3517_22360</name>
    <name evidence="9" type="ORF">I3517_22700</name>
</gene>
<comment type="similarity">
    <text evidence="2">Belongs to the bacterial solute-binding protein 5 family.</text>
</comment>
<dbReference type="InterPro" id="IPR039424">
    <property type="entry name" value="SBP_5"/>
</dbReference>
<evidence type="ECO:0000256" key="2">
    <source>
        <dbReference type="ARBA" id="ARBA00005695"/>
    </source>
</evidence>
<keyword evidence="4 5" id="KW-0732">Signal</keyword>
<dbReference type="Pfam" id="PF00496">
    <property type="entry name" value="SBP_bac_5"/>
    <property type="match status" value="1"/>
</dbReference>
<feature type="chain" id="PRO_5044691953" evidence="5">
    <location>
        <begin position="23"/>
        <end position="530"/>
    </location>
</feature>
<dbReference type="PANTHER" id="PTHR30290:SF10">
    <property type="entry name" value="PERIPLASMIC OLIGOPEPTIDE-BINDING PROTEIN-RELATED"/>
    <property type="match status" value="1"/>
</dbReference>
<dbReference type="AlphaFoldDB" id="A0A8I1A1I9"/>
<protein>
    <submittedName>
        <fullName evidence="8">ABC transporter substrate-binding protein</fullName>
    </submittedName>
</protein>
<dbReference type="GO" id="GO:1904680">
    <property type="term" value="F:peptide transmembrane transporter activity"/>
    <property type="evidence" value="ECO:0007669"/>
    <property type="project" value="TreeGrafter"/>
</dbReference>
<sequence>MRTDRMRRLAVVAFLSVISLIAAGCAGESATTGDRTSSLDAGMVNATTETTTPVSGGTLTYSGYSAVTTLDPAKAQIAGASGGTELAAIYDTLMRYDPVAKEFEPKLAQSLTANTDNTVWTLTLRDNVQFSDGQELDAQAVRSSIDRYVANKAPQSSLWAAKIRSMETPDASTVTFDLAEPWTGIRSMLATGPGMVVAPSAQGEQFAPVGAGAFTVEKFAPNEELILGARADYYGGKPYVDKLRMISIIGGQPTAESLKSGSIDSAYIRNLVPAMDLVSNGYPGYVDLLSLGSVANVNTAPGRPGSDVRVRQAMALAIDPAVLDTRVNDGKGFPGQEIFQETSRWHNDVPTIGTDPTKARELLEQAKADGYDGKISYLAMQDPTAQATALGVQAMLNSVGFETSIDYVNAPSDLVKKMYADHDYDIGAASVGVSEADPYERLYTTFKTGGRNNATGYSDATTDELLDKLGVAVTDEEKRSALADISARLYETSPLLIWGANPALNVWAKNVHGVSLSLDGMMFFDQAWKS</sequence>
<organism evidence="8 10">
    <name type="scientific">Rhodococcus erythropolis</name>
    <name type="common">Arthrobacter picolinophilus</name>
    <dbReference type="NCBI Taxonomy" id="1833"/>
    <lineage>
        <taxon>Bacteria</taxon>
        <taxon>Bacillati</taxon>
        <taxon>Actinomycetota</taxon>
        <taxon>Actinomycetes</taxon>
        <taxon>Mycobacteriales</taxon>
        <taxon>Nocardiaceae</taxon>
        <taxon>Rhodococcus</taxon>
        <taxon>Rhodococcus erythropolis group</taxon>
    </lineage>
</organism>
<dbReference type="Gene3D" id="3.40.190.10">
    <property type="entry name" value="Periplasmic binding protein-like II"/>
    <property type="match status" value="1"/>
</dbReference>
<dbReference type="EMBL" id="JAECSB010000024">
    <property type="protein sequence ID" value="MBH5141979.1"/>
    <property type="molecule type" value="Genomic_DNA"/>
</dbReference>
<dbReference type="GO" id="GO:0043190">
    <property type="term" value="C:ATP-binding cassette (ABC) transporter complex"/>
    <property type="evidence" value="ECO:0007669"/>
    <property type="project" value="InterPro"/>
</dbReference>
<comment type="caution">
    <text evidence="8">The sequence shown here is derived from an EMBL/GenBank/DDBJ whole genome shotgun (WGS) entry which is preliminary data.</text>
</comment>
<proteinExistence type="inferred from homology"/>
<reference evidence="8 10" key="1">
    <citation type="submission" date="2020-12" db="EMBL/GenBank/DDBJ databases">
        <title>Draft genome sequence of furan degrading bacterial strain FUR100.</title>
        <authorList>
            <person name="Woiski C."/>
        </authorList>
    </citation>
    <scope>NUCLEOTIDE SEQUENCE [LARGE SCALE GENOMIC DNA]</scope>
    <source>
        <strain evidence="8 10">FUR100</strain>
    </source>
</reference>
<dbReference type="InterPro" id="IPR030678">
    <property type="entry name" value="Peptide/Ni-bd"/>
</dbReference>
<dbReference type="GO" id="GO:0042597">
    <property type="term" value="C:periplasmic space"/>
    <property type="evidence" value="ECO:0007669"/>
    <property type="project" value="UniProtKB-ARBA"/>
</dbReference>
<dbReference type="PIRSF" id="PIRSF002741">
    <property type="entry name" value="MppA"/>
    <property type="match status" value="1"/>
</dbReference>
<dbReference type="RefSeq" id="WP_197940607.1">
    <property type="nucleotide sequence ID" value="NZ_JAECSB010000024.1"/>
</dbReference>
<dbReference type="Proteomes" id="UP000627573">
    <property type="component" value="Unassembled WGS sequence"/>
</dbReference>
<dbReference type="InterPro" id="IPR000914">
    <property type="entry name" value="SBP_5_dom"/>
</dbReference>
<dbReference type="GO" id="GO:0015833">
    <property type="term" value="P:peptide transport"/>
    <property type="evidence" value="ECO:0007669"/>
    <property type="project" value="TreeGrafter"/>
</dbReference>
<dbReference type="Gene3D" id="3.10.105.10">
    <property type="entry name" value="Dipeptide-binding Protein, Domain 3"/>
    <property type="match status" value="1"/>
</dbReference>
<feature type="domain" description="Solute-binding protein family 5" evidence="6">
    <location>
        <begin position="102"/>
        <end position="452"/>
    </location>
</feature>
<evidence type="ECO:0000256" key="4">
    <source>
        <dbReference type="ARBA" id="ARBA00022729"/>
    </source>
</evidence>
<dbReference type="CDD" id="cd00995">
    <property type="entry name" value="PBP2_NikA_DppA_OppA_like"/>
    <property type="match status" value="1"/>
</dbReference>